<dbReference type="InterPro" id="IPR020094">
    <property type="entry name" value="TruA/RsuA/RluB/E/F_N"/>
</dbReference>
<dbReference type="NCBIfam" id="TIGR00071">
    <property type="entry name" value="hisT_truA"/>
    <property type="match status" value="1"/>
</dbReference>
<dbReference type="EMBL" id="CP006916">
    <property type="protein sequence ID" value="AHB99835.1"/>
    <property type="molecule type" value="Genomic_DNA"/>
</dbReference>
<dbReference type="HOGENOM" id="CLU_014673_0_1_14"/>
<feature type="domain" description="Pseudouridine synthase I TruA alpha/beta" evidence="8">
    <location>
        <begin position="30"/>
        <end position="124"/>
    </location>
</feature>
<feature type="binding site" evidence="4 6">
    <location>
        <position position="131"/>
    </location>
    <ligand>
        <name>substrate</name>
    </ligand>
</feature>
<evidence type="ECO:0000259" key="8">
    <source>
        <dbReference type="Pfam" id="PF01416"/>
    </source>
</evidence>
<comment type="subunit">
    <text evidence="4">Homodimer.</text>
</comment>
<dbReference type="InterPro" id="IPR020097">
    <property type="entry name" value="PsdUridine_synth_TruA_a/b_dom"/>
</dbReference>
<dbReference type="SUPFAM" id="SSF55120">
    <property type="entry name" value="Pseudouridine synthase"/>
    <property type="match status" value="1"/>
</dbReference>
<dbReference type="Pfam" id="PF01416">
    <property type="entry name" value="PseudoU_synth_1"/>
    <property type="match status" value="2"/>
</dbReference>
<organism evidence="9 10">
    <name type="scientific">Mycoplasmoides gallisepticum S6</name>
    <dbReference type="NCBI Taxonomy" id="1006581"/>
    <lineage>
        <taxon>Bacteria</taxon>
        <taxon>Bacillati</taxon>
        <taxon>Mycoplasmatota</taxon>
        <taxon>Mycoplasmoidales</taxon>
        <taxon>Mycoplasmoidaceae</taxon>
        <taxon>Mycoplasmoides</taxon>
    </lineage>
</organism>
<proteinExistence type="inferred from homology"/>
<dbReference type="EC" id="5.4.99.12" evidence="4"/>
<dbReference type="eggNOG" id="COG0101">
    <property type="taxonomic scope" value="Bacteria"/>
</dbReference>
<dbReference type="Gene3D" id="3.30.70.660">
    <property type="entry name" value="Pseudouridine synthase I, catalytic domain, C-terminal subdomain"/>
    <property type="match status" value="1"/>
</dbReference>
<dbReference type="InterPro" id="IPR001406">
    <property type="entry name" value="PsdUridine_synth_TruA"/>
</dbReference>
<dbReference type="Proteomes" id="UP000018735">
    <property type="component" value="Chromosome"/>
</dbReference>
<keyword evidence="2 4" id="KW-0819">tRNA processing</keyword>
<dbReference type="InterPro" id="IPR020103">
    <property type="entry name" value="PsdUridine_synth_cat_dom_sf"/>
</dbReference>
<name>A0A0F6CL63_MYCGL</name>
<dbReference type="HAMAP" id="MF_00171">
    <property type="entry name" value="TruA"/>
    <property type="match status" value="1"/>
</dbReference>
<keyword evidence="3 4" id="KW-0413">Isomerase</keyword>
<dbReference type="PIRSF" id="PIRSF001430">
    <property type="entry name" value="tRNA_psdUrid_synth"/>
    <property type="match status" value="1"/>
</dbReference>
<evidence type="ECO:0000313" key="10">
    <source>
        <dbReference type="Proteomes" id="UP000018735"/>
    </source>
</evidence>
<dbReference type="InterPro" id="IPR020095">
    <property type="entry name" value="PsdUridine_synth_TruA_C"/>
</dbReference>
<feature type="domain" description="Pseudouridine synthase I TruA alpha/beta" evidence="8">
    <location>
        <begin position="164"/>
        <end position="263"/>
    </location>
</feature>
<dbReference type="AlphaFoldDB" id="A0A0F6CL63"/>
<evidence type="ECO:0000256" key="1">
    <source>
        <dbReference type="ARBA" id="ARBA00009375"/>
    </source>
</evidence>
<dbReference type="KEGG" id="mgz:GCW_03265"/>
<evidence type="ECO:0000256" key="5">
    <source>
        <dbReference type="PIRSR" id="PIRSR001430-1"/>
    </source>
</evidence>
<evidence type="ECO:0000256" key="4">
    <source>
        <dbReference type="HAMAP-Rule" id="MF_00171"/>
    </source>
</evidence>
<feature type="active site" description="Nucleophile" evidence="4 5">
    <location>
        <position position="73"/>
    </location>
</feature>
<dbReference type="PANTHER" id="PTHR11142:SF0">
    <property type="entry name" value="TRNA PSEUDOURIDINE SYNTHASE-LIKE 1"/>
    <property type="match status" value="1"/>
</dbReference>
<evidence type="ECO:0000256" key="7">
    <source>
        <dbReference type="RuleBase" id="RU003792"/>
    </source>
</evidence>
<dbReference type="GO" id="GO:0160147">
    <property type="term" value="F:tRNA pseudouridine(38-40) synthase activity"/>
    <property type="evidence" value="ECO:0007669"/>
    <property type="project" value="UniProtKB-EC"/>
</dbReference>
<comment type="caution">
    <text evidence="4">Lacks conserved residue(s) required for the propagation of feature annotation.</text>
</comment>
<gene>
    <name evidence="4 9" type="primary">truA</name>
    <name evidence="9" type="ORF">GCW_03265</name>
</gene>
<reference evidence="9 10" key="1">
    <citation type="journal article" date="2011" name="PLoS ONE">
        <title>Core proteome of the minimal cell: comparative proteomics of three mollicute species.</title>
        <authorList>
            <person name="Fisunov G.Y."/>
            <person name="Alexeev D.G."/>
            <person name="Bazaleev N.A."/>
            <person name="Ladygina V.G."/>
            <person name="Galyamina M.A."/>
            <person name="Kondratov I.G."/>
            <person name="Zhukova N.A."/>
            <person name="Serebryakova M.V."/>
            <person name="Demina I.A."/>
            <person name="Govorun V.M."/>
        </authorList>
    </citation>
    <scope>NUCLEOTIDE SEQUENCE [LARGE SCALE GENOMIC DNA]</scope>
    <source>
        <strain evidence="9 10">S6</strain>
    </source>
</reference>
<comment type="function">
    <text evidence="4">Formation of pseudouridine at positions 38, 39 and 40 in the anticodon stem and loop of transfer RNAs.</text>
</comment>
<sequence length="263" mass="31020">MVCLVHQNEWRSVWVKTLAKLNKNVLINISYHGTKFHGYAVQNDYETVQSKLQDALAWIYESKIYVNASGRTDKGVHAINQYISFYIDDRISLEKLREILNRYGQNKWYIKWIKEVDRNFHARFSAKAKTYLYLIDYCANNPLFYDHAWIVNFQLDFNLIEKAIPILEGTHNFWSFSTADKDKGLRTINKINLKQEDNKVYIYITGDGFLRSMVRMIVGALYNIGIKKYDLNHLKWLLDNPKKGRAITKAPASGLYLYEVYYE</sequence>
<protein>
    <recommendedName>
        <fullName evidence="4">tRNA pseudouridine synthase A</fullName>
        <ecNumber evidence="4">5.4.99.12</ecNumber>
    </recommendedName>
    <alternativeName>
        <fullName evidence="4">tRNA pseudouridine(38-40) synthase</fullName>
    </alternativeName>
    <alternativeName>
        <fullName evidence="4">tRNA pseudouridylate synthase I</fullName>
    </alternativeName>
    <alternativeName>
        <fullName evidence="4">tRNA-uridine isomerase I</fullName>
    </alternativeName>
</protein>
<evidence type="ECO:0000256" key="6">
    <source>
        <dbReference type="PIRSR" id="PIRSR001430-2"/>
    </source>
</evidence>
<dbReference type="RefSeq" id="WP_023893717.1">
    <property type="nucleotide sequence ID" value="NC_023030.2"/>
</dbReference>
<evidence type="ECO:0000256" key="2">
    <source>
        <dbReference type="ARBA" id="ARBA00022694"/>
    </source>
</evidence>
<dbReference type="Gene3D" id="3.30.70.580">
    <property type="entry name" value="Pseudouridine synthase I, catalytic domain, N-terminal subdomain"/>
    <property type="match status" value="1"/>
</dbReference>
<dbReference type="PANTHER" id="PTHR11142">
    <property type="entry name" value="PSEUDOURIDYLATE SYNTHASE"/>
    <property type="match status" value="1"/>
</dbReference>
<comment type="similarity">
    <text evidence="1 4 7">Belongs to the tRNA pseudouridine synthase TruA family.</text>
</comment>
<accession>A0A0F6CL63</accession>
<evidence type="ECO:0000256" key="3">
    <source>
        <dbReference type="ARBA" id="ARBA00023235"/>
    </source>
</evidence>
<evidence type="ECO:0000313" key="9">
    <source>
        <dbReference type="EMBL" id="AHB99835.1"/>
    </source>
</evidence>
<dbReference type="GO" id="GO:0003723">
    <property type="term" value="F:RNA binding"/>
    <property type="evidence" value="ECO:0007669"/>
    <property type="project" value="InterPro"/>
</dbReference>
<dbReference type="GO" id="GO:0031119">
    <property type="term" value="P:tRNA pseudouridine synthesis"/>
    <property type="evidence" value="ECO:0007669"/>
    <property type="project" value="UniProtKB-UniRule"/>
</dbReference>
<dbReference type="CDD" id="cd02570">
    <property type="entry name" value="PseudoU_synth_EcTruA"/>
    <property type="match status" value="1"/>
</dbReference>
<comment type="catalytic activity">
    <reaction evidence="4 7">
        <text>uridine(38/39/40) in tRNA = pseudouridine(38/39/40) in tRNA</text>
        <dbReference type="Rhea" id="RHEA:22376"/>
        <dbReference type="Rhea" id="RHEA-COMP:10085"/>
        <dbReference type="Rhea" id="RHEA-COMP:10087"/>
        <dbReference type="ChEBI" id="CHEBI:65314"/>
        <dbReference type="ChEBI" id="CHEBI:65315"/>
        <dbReference type="EC" id="5.4.99.12"/>
    </reaction>
</comment>